<evidence type="ECO:0000256" key="1">
    <source>
        <dbReference type="SAM" id="MobiDB-lite"/>
    </source>
</evidence>
<feature type="compositionally biased region" description="Basic and acidic residues" evidence="1">
    <location>
        <begin position="62"/>
        <end position="75"/>
    </location>
</feature>
<evidence type="ECO:0000313" key="3">
    <source>
        <dbReference type="Proteomes" id="UP000018511"/>
    </source>
</evidence>
<evidence type="ECO:0000313" key="2">
    <source>
        <dbReference type="EMBL" id="ESW37770.1"/>
    </source>
</evidence>
<organism evidence="2 3">
    <name type="scientific">Pseudomonas taiwanensis SJ9</name>
    <dbReference type="NCBI Taxonomy" id="1388762"/>
    <lineage>
        <taxon>Bacteria</taxon>
        <taxon>Pseudomonadati</taxon>
        <taxon>Pseudomonadota</taxon>
        <taxon>Gammaproteobacteria</taxon>
        <taxon>Pseudomonadales</taxon>
        <taxon>Pseudomonadaceae</taxon>
        <taxon>Pseudomonas</taxon>
    </lineage>
</organism>
<dbReference type="Proteomes" id="UP000018511">
    <property type="component" value="Unassembled WGS sequence"/>
</dbReference>
<sequence length="90" mass="10202">MPAKGPEQVKTWLGELEEVTEDLPALLRQHPALHHHPVVQETLPEELPLALHDPRLGLQRTEYHPHHPRMHDQPRTHAARLQGHIQGAAG</sequence>
<dbReference type="EMBL" id="AXUP01000349">
    <property type="protein sequence ID" value="ESW37770.1"/>
    <property type="molecule type" value="Genomic_DNA"/>
</dbReference>
<feature type="region of interest" description="Disordered" evidence="1">
    <location>
        <begin position="62"/>
        <end position="90"/>
    </location>
</feature>
<accession>V7D8E4</accession>
<gene>
    <name evidence="2" type="ORF">O164_21940</name>
</gene>
<proteinExistence type="predicted"/>
<comment type="caution">
    <text evidence="2">The sequence shown here is derived from an EMBL/GenBank/DDBJ whole genome shotgun (WGS) entry which is preliminary data.</text>
</comment>
<dbReference type="AlphaFoldDB" id="V7D8E4"/>
<reference evidence="2 3" key="1">
    <citation type="submission" date="2013-10" db="EMBL/GenBank/DDBJ databases">
        <title>Whole Genome Shotgun Sequence of Pseudomonas taiwanensis SJ9.</title>
        <authorList>
            <person name="Hong S.-J."/>
            <person name="Shin J.-H."/>
        </authorList>
    </citation>
    <scope>NUCLEOTIDE SEQUENCE [LARGE SCALE GENOMIC DNA]</scope>
    <source>
        <strain evidence="2 3">SJ9</strain>
    </source>
</reference>
<name>V7D8E4_9PSED</name>
<protein>
    <submittedName>
        <fullName evidence="2">Uncharacterized protein</fullName>
    </submittedName>
</protein>